<evidence type="ECO:0000259" key="9">
    <source>
        <dbReference type="Pfam" id="PF25795"/>
    </source>
</evidence>
<dbReference type="InterPro" id="IPR044189">
    <property type="entry name" value="XPO4/7-like"/>
</dbReference>
<evidence type="ECO:0000256" key="3">
    <source>
        <dbReference type="ARBA" id="ARBA00009466"/>
    </source>
</evidence>
<accession>A0ABP0TKZ5</accession>
<dbReference type="SUPFAM" id="SSF48371">
    <property type="entry name" value="ARM repeat"/>
    <property type="match status" value="1"/>
</dbReference>
<dbReference type="EMBL" id="OZ019904">
    <property type="protein sequence ID" value="CAK9199269.1"/>
    <property type="molecule type" value="Genomic_DNA"/>
</dbReference>
<evidence type="ECO:0008006" key="12">
    <source>
        <dbReference type="Google" id="ProtNLM"/>
    </source>
</evidence>
<proteinExistence type="inferred from homology"/>
<dbReference type="Pfam" id="PF25795">
    <property type="entry name" value="TPR_XPO7"/>
    <property type="match status" value="2"/>
</dbReference>
<dbReference type="PANTHER" id="PTHR12596">
    <property type="entry name" value="EXPORTIN 4,7-RELATED"/>
    <property type="match status" value="1"/>
</dbReference>
<dbReference type="InterPro" id="IPR016024">
    <property type="entry name" value="ARM-type_fold"/>
</dbReference>
<evidence type="ECO:0000256" key="7">
    <source>
        <dbReference type="ARBA" id="ARBA00023242"/>
    </source>
</evidence>
<comment type="similarity">
    <text evidence="3">Belongs to the exportin family.</text>
</comment>
<comment type="subcellular location">
    <subcellularLocation>
        <location evidence="2">Cytoplasm</location>
    </subcellularLocation>
    <subcellularLocation>
        <location evidence="1">Nucleus</location>
    </subcellularLocation>
</comment>
<protein>
    <recommendedName>
        <fullName evidence="12">Importin N-terminal domain-containing protein</fullName>
    </recommendedName>
</protein>
<dbReference type="InterPro" id="IPR057947">
    <property type="entry name" value="TPR_XPO7/RBP17"/>
</dbReference>
<gene>
    <name evidence="10" type="ORF">CSSPTR1EN2_LOCUS4852</name>
</gene>
<keyword evidence="5" id="KW-0963">Cytoplasm</keyword>
<dbReference type="InterPro" id="IPR001494">
    <property type="entry name" value="Importin-beta_N"/>
</dbReference>
<reference evidence="10" key="1">
    <citation type="submission" date="2024-02" db="EMBL/GenBank/DDBJ databases">
        <authorList>
            <consortium name="ELIXIR-Norway"/>
            <consortium name="Elixir Norway"/>
        </authorList>
    </citation>
    <scope>NUCLEOTIDE SEQUENCE</scope>
</reference>
<evidence type="ECO:0000313" key="10">
    <source>
        <dbReference type="EMBL" id="CAK9199269.1"/>
    </source>
</evidence>
<name>A0ABP0TKZ5_9BRYO</name>
<keyword evidence="11" id="KW-1185">Reference proteome</keyword>
<dbReference type="Gene3D" id="1.25.10.10">
    <property type="entry name" value="Leucine-rich Repeat Variant"/>
    <property type="match status" value="1"/>
</dbReference>
<keyword evidence="7" id="KW-0539">Nucleus</keyword>
<keyword evidence="6" id="KW-0653">Protein transport</keyword>
<evidence type="ECO:0000259" key="8">
    <source>
        <dbReference type="Pfam" id="PF03810"/>
    </source>
</evidence>
<organism evidence="10 11">
    <name type="scientific">Sphagnum troendelagicum</name>
    <dbReference type="NCBI Taxonomy" id="128251"/>
    <lineage>
        <taxon>Eukaryota</taxon>
        <taxon>Viridiplantae</taxon>
        <taxon>Streptophyta</taxon>
        <taxon>Embryophyta</taxon>
        <taxon>Bryophyta</taxon>
        <taxon>Sphagnophytina</taxon>
        <taxon>Sphagnopsida</taxon>
        <taxon>Sphagnales</taxon>
        <taxon>Sphagnaceae</taxon>
        <taxon>Sphagnum</taxon>
    </lineage>
</organism>
<evidence type="ECO:0000256" key="6">
    <source>
        <dbReference type="ARBA" id="ARBA00022927"/>
    </source>
</evidence>
<feature type="domain" description="Exportin-7/Ran-binding protein 17 TPR repeats" evidence="9">
    <location>
        <begin position="410"/>
        <end position="552"/>
    </location>
</feature>
<evidence type="ECO:0000256" key="5">
    <source>
        <dbReference type="ARBA" id="ARBA00022490"/>
    </source>
</evidence>
<evidence type="ECO:0000256" key="1">
    <source>
        <dbReference type="ARBA" id="ARBA00004123"/>
    </source>
</evidence>
<feature type="domain" description="Importin N-terminal" evidence="8">
    <location>
        <begin position="27"/>
        <end position="89"/>
    </location>
</feature>
<dbReference type="Proteomes" id="UP001497512">
    <property type="component" value="Chromosome 12"/>
</dbReference>
<keyword evidence="4" id="KW-0813">Transport</keyword>
<feature type="domain" description="Exportin-7/Ran-binding protein 17 TPR repeats" evidence="9">
    <location>
        <begin position="555"/>
        <end position="616"/>
    </location>
</feature>
<dbReference type="PANTHER" id="PTHR12596:SF2">
    <property type="entry name" value="EXPORTIN-7 ISOFORM X1"/>
    <property type="match status" value="1"/>
</dbReference>
<evidence type="ECO:0000256" key="2">
    <source>
        <dbReference type="ARBA" id="ARBA00004496"/>
    </source>
</evidence>
<dbReference type="InterPro" id="IPR011989">
    <property type="entry name" value="ARM-like"/>
</dbReference>
<dbReference type="Pfam" id="PF03810">
    <property type="entry name" value="IBN_N"/>
    <property type="match status" value="1"/>
</dbReference>
<evidence type="ECO:0000313" key="11">
    <source>
        <dbReference type="Proteomes" id="UP001497512"/>
    </source>
</evidence>
<sequence>MESLAQLSVLCERLYTSQDSEERALVETTLACFSLNTEYISQCQYILDNSSSPYTQFLASSSLVKQVTEHALSLQLRLDIRSYVVGYLASKGQELQPFVTTSLIQLLCRITKLGWYEDDQFRDIVKEAMKFLTHATVEHFLIGLKILNQLVVEMNQANPGMSLTQHRKTACSFRDLTLFQIFQISFTSLQQLQIDTADERLREQAITLTLKCLSFDFVGTSLDESSEDLGTIQIPSSWRSVLEDTSTMQLFFDYYACTKPPLSNVALECLVRLASVRRSLFSTEVERSKFLSHLMSGTREILRTQHGLSKHENYHEYCRLLGRLKTNYQLSELVGVENYADWIRLVAEFTIQSLQSWQWASGSVYHLLGLWSRLVSSVPYLKSESPSLLDTFVPKITQAYITTRLDSVKAVIQNNISEDPLDNEEHLQDQLDSLPYLCRFQYEKTSNYITNLLEPILQAYTEAARLQTGVDNKQLQAMEGQLTWLVHIVGAIIRGQQTSSSSAESQEVIDGELAARIFQLIQVTDTGSHVQRYLQHSKQQLDLASSHFSRTFEEFMSEIRPCTSSEEVIEQTLNLFQELAAGYMSGELLLKLDAVNYILEHHTREHFTFLDEINNSCNRTIFYFTLGKLLFMEDSSAKFKVFIASLQQVSVNLEVTPVEAFRSDGVKFALIGLMRDLRGIAMATNSRRTYGLLFDWLYPAHTPLLLRTIEQWTDTPEVTTPLLKFVAEFVINKTQRLTFDSSSPNGILLFREVSKLIGAYGSQVLSLPVLSDPYTYKYKGIWGALTILTRALAGNYVNFGVFELYGDRPLADALDMALKMSLVFAHLVGSLETGVKSLDVNISSQCASAVDNLTAFYFNNITMEDSPTSVAALNMAQHIAECPNLFPKILRSLFEIILSMQPADQHHRLAVCFDKLMADVTWTLEPKNRDKFTQNLTIFRHESTAK</sequence>
<evidence type="ECO:0000256" key="4">
    <source>
        <dbReference type="ARBA" id="ARBA00022448"/>
    </source>
</evidence>